<feature type="transmembrane region" description="Helical" evidence="8">
    <location>
        <begin position="488"/>
        <end position="509"/>
    </location>
</feature>
<keyword evidence="5 8" id="KW-1133">Transmembrane helix</keyword>
<gene>
    <name evidence="9" type="ORF">Poli38472_008087</name>
</gene>
<sequence>MYPTSHQYQYQQQQQQQQQPPSRRAPGIVLLEETDLYHNHNEFQDSHVLLSEPEFPVQQHARIGRPSLTVSQYSTSTGYHGMYRTPLEVISKPASSVDTLPPHYGAFRSGGPVPLFTGQYSGLVLNYLILGFFNGAFPALVYPLFSSYLNYTPYQAAAATSLMDFGWYFKWFLGFFTDAFPINRQRRKPYIYIGHGIFMTFMIAMACMHQVKPYMKDGEIYNANATSQGVRYVVPVMFSSFAHLLRTVACEGLMVEFAHREGEFERGRTSCIIVMMRFCGEIMGNLFVTMLCNSEEFGGDFSWSMPLAWMFGIFAIIAFVGIVLTRFCLDEELLPSGRQRVGTQLRHIWRFIEQRATSQIMIAAFLISIALGFKVQEVAAINKHWLNANTLALNLSRIFNAVSYVMAALAIKTWFLNTNWRTTTLVGLAIGAVIALPIELFTVWDVVRSSALWLVKDHLSSLFEAVVWIIRMLIIVEVAEPGYEASTYGLLTAVCNLANVVMGSAYNIAFASIDPELSNVKADTNRVRWHITTEMLVKLIGRLVFMVLVIRLVPRQKRHIREIKILGTPNLILPIAVFSFICLIFAAALTSNILAVFESTSCLKFAGGSGCK</sequence>
<feature type="region of interest" description="Disordered" evidence="7">
    <location>
        <begin position="1"/>
        <end position="24"/>
    </location>
</feature>
<evidence type="ECO:0008006" key="11">
    <source>
        <dbReference type="Google" id="ProtNLM"/>
    </source>
</evidence>
<dbReference type="Proteomes" id="UP000794436">
    <property type="component" value="Unassembled WGS sequence"/>
</dbReference>
<protein>
    <recommendedName>
        <fullName evidence="11">Transmembrane protein</fullName>
    </recommendedName>
</protein>
<feature type="transmembrane region" description="Helical" evidence="8">
    <location>
        <begin position="571"/>
        <end position="597"/>
    </location>
</feature>
<dbReference type="Pfam" id="PF03092">
    <property type="entry name" value="BT1"/>
    <property type="match status" value="1"/>
</dbReference>
<organism evidence="9 10">
    <name type="scientific">Pythium oligandrum</name>
    <name type="common">Mycoparasitic fungus</name>
    <dbReference type="NCBI Taxonomy" id="41045"/>
    <lineage>
        <taxon>Eukaryota</taxon>
        <taxon>Sar</taxon>
        <taxon>Stramenopiles</taxon>
        <taxon>Oomycota</taxon>
        <taxon>Peronosporomycetes</taxon>
        <taxon>Pythiales</taxon>
        <taxon>Pythiaceae</taxon>
        <taxon>Pythium</taxon>
    </lineage>
</organism>
<feature type="transmembrane region" description="Helical" evidence="8">
    <location>
        <begin position="395"/>
        <end position="415"/>
    </location>
</feature>
<keyword evidence="10" id="KW-1185">Reference proteome</keyword>
<name>A0A8K1FIW8_PYTOL</name>
<dbReference type="PANTHER" id="PTHR31585:SF5">
    <property type="entry name" value="RNA-BINDING S4 DOMAIN-CONTAINING PROTEIN"/>
    <property type="match status" value="1"/>
</dbReference>
<feature type="transmembrane region" description="Helical" evidence="8">
    <location>
        <begin position="124"/>
        <end position="145"/>
    </location>
</feature>
<evidence type="ECO:0000256" key="5">
    <source>
        <dbReference type="ARBA" id="ARBA00022989"/>
    </source>
</evidence>
<reference evidence="9" key="1">
    <citation type="submission" date="2019-03" db="EMBL/GenBank/DDBJ databases">
        <title>Long read genome sequence of the mycoparasitic Pythium oligandrum ATCC 38472 isolated from sugarbeet rhizosphere.</title>
        <authorList>
            <person name="Gaulin E."/>
        </authorList>
    </citation>
    <scope>NUCLEOTIDE SEQUENCE</scope>
    <source>
        <strain evidence="9">ATCC 38472_TT</strain>
    </source>
</reference>
<dbReference type="EMBL" id="SPLM01000037">
    <property type="protein sequence ID" value="TMW65445.1"/>
    <property type="molecule type" value="Genomic_DNA"/>
</dbReference>
<comment type="similarity">
    <text evidence="2">Belongs to the major facilitator superfamily. Folate-biopterin transporter (TC 2.A.71) family.</text>
</comment>
<proteinExistence type="inferred from homology"/>
<dbReference type="InterPro" id="IPR039309">
    <property type="entry name" value="BT1"/>
</dbReference>
<evidence type="ECO:0000256" key="6">
    <source>
        <dbReference type="ARBA" id="ARBA00023136"/>
    </source>
</evidence>
<feature type="transmembrane region" description="Helical" evidence="8">
    <location>
        <begin position="356"/>
        <end position="375"/>
    </location>
</feature>
<evidence type="ECO:0000256" key="7">
    <source>
        <dbReference type="SAM" id="MobiDB-lite"/>
    </source>
</evidence>
<dbReference type="OrthoDB" id="158915at2759"/>
<comment type="subcellular location">
    <subcellularLocation>
        <location evidence="1">Membrane</location>
        <topology evidence="1">Multi-pass membrane protein</topology>
    </subcellularLocation>
</comment>
<evidence type="ECO:0000256" key="1">
    <source>
        <dbReference type="ARBA" id="ARBA00004141"/>
    </source>
</evidence>
<evidence type="ECO:0000313" key="10">
    <source>
        <dbReference type="Proteomes" id="UP000794436"/>
    </source>
</evidence>
<evidence type="ECO:0000256" key="8">
    <source>
        <dbReference type="SAM" id="Phobius"/>
    </source>
</evidence>
<accession>A0A8K1FIW8</accession>
<feature type="transmembrane region" description="Helical" evidence="8">
    <location>
        <begin position="165"/>
        <end position="183"/>
    </location>
</feature>
<evidence type="ECO:0000256" key="4">
    <source>
        <dbReference type="ARBA" id="ARBA00022692"/>
    </source>
</evidence>
<dbReference type="PANTHER" id="PTHR31585">
    <property type="entry name" value="FOLATE-BIOPTERIN TRANSPORTER 1, CHLOROPLASTIC"/>
    <property type="match status" value="1"/>
</dbReference>
<feature type="transmembrane region" description="Helical" evidence="8">
    <location>
        <begin position="529"/>
        <end position="550"/>
    </location>
</feature>
<dbReference type="InterPro" id="IPR036259">
    <property type="entry name" value="MFS_trans_sf"/>
</dbReference>
<evidence type="ECO:0000256" key="2">
    <source>
        <dbReference type="ARBA" id="ARBA00007015"/>
    </source>
</evidence>
<dbReference type="AlphaFoldDB" id="A0A8K1FIW8"/>
<keyword evidence="4 8" id="KW-0812">Transmembrane</keyword>
<keyword evidence="3" id="KW-0813">Transport</keyword>
<feature type="transmembrane region" description="Helical" evidence="8">
    <location>
        <begin position="190"/>
        <end position="211"/>
    </location>
</feature>
<evidence type="ECO:0000256" key="3">
    <source>
        <dbReference type="ARBA" id="ARBA00022448"/>
    </source>
</evidence>
<dbReference type="GO" id="GO:0016020">
    <property type="term" value="C:membrane"/>
    <property type="evidence" value="ECO:0007669"/>
    <property type="project" value="UniProtKB-SubCell"/>
</dbReference>
<feature type="transmembrane region" description="Helical" evidence="8">
    <location>
        <begin position="459"/>
        <end position="476"/>
    </location>
</feature>
<dbReference type="SUPFAM" id="SSF103473">
    <property type="entry name" value="MFS general substrate transporter"/>
    <property type="match status" value="1"/>
</dbReference>
<feature type="transmembrane region" description="Helical" evidence="8">
    <location>
        <begin position="308"/>
        <end position="329"/>
    </location>
</feature>
<comment type="caution">
    <text evidence="9">The sequence shown here is derived from an EMBL/GenBank/DDBJ whole genome shotgun (WGS) entry which is preliminary data.</text>
</comment>
<feature type="compositionally biased region" description="Low complexity" evidence="7">
    <location>
        <begin position="7"/>
        <end position="19"/>
    </location>
</feature>
<keyword evidence="6 8" id="KW-0472">Membrane</keyword>
<feature type="transmembrane region" description="Helical" evidence="8">
    <location>
        <begin position="427"/>
        <end position="447"/>
    </location>
</feature>
<evidence type="ECO:0000313" key="9">
    <source>
        <dbReference type="EMBL" id="TMW65445.1"/>
    </source>
</evidence>
<dbReference type="Gene3D" id="1.20.1250.20">
    <property type="entry name" value="MFS general substrate transporter like domains"/>
    <property type="match status" value="1"/>
</dbReference>